<gene>
    <name evidence="2" type="ORF">RA178_20295</name>
</gene>
<feature type="coiled-coil region" evidence="1">
    <location>
        <begin position="378"/>
        <end position="432"/>
    </location>
</feature>
<name>A0AA50KCR6_9GAMM</name>
<sequence length="974" mass="112115">MRNEMFTVSFKRVIAVNSANFAYVEVPLDDNRALLGTGNLGKSSIVNCVRFFLLPEVNLNDSDKKFAFISGAGDCADVKYFNKNEIYDYYFPDEHSRLILEVEHRLIGGSTRRHCQIISKLENFRIERCFIQEPYDAIEHLFWDKTHGVAGGRPTQLVGKQLLSTLKSINSGAKQFNQVEQLEQALYKVNVLQPNMTPFVVFPMNEQRANAVDSLRALVKMLFNQDSRSLRLITATAVEGHDDSGQALEVDIGHIISEQQYLKDRKSALDRLKDSQPKYESMKDHYQALSQENEVANTFAQYWVNLKAYKSSLTEIASQLASKQNDAENKVLELSGKLSILEKDRYSHEKMINFKEREIQNNQSSVQKCNTICSPYANLSVEEVLEILQEELQKQNTMLELYTDQNARLKRIAELDVTIKSLQNKLDVLEKRKTNSAYSLDRQLDRTVWKKLYSANKYLADANPGRALLKKELDSLVGYSELMTIQGPKLFFFDAQIEFNSGIKINDIDSQIDKTKEEIEIQEKERKKLMQVDTDRTLHDVSRISKIQQEIKLLNDDVAILSQYQYFQKRLSELAIEKNVLSNEFEKLIQQLADLSPKSQLAKDELFRLKNETNTCQEGIRKLTTTISNQEHVLLRFSNVKLLIDSLAKSTDFDVTNLQSEEFSKSLIMKLENIARVKDLIKNELRNLIISGIISDDYNLLEEHGDEKSIIDTFESLTRQYELLPDSYDVLTRETKIHNDHVRNRLERLSKTKEKIELTIKKTNEELHSAKINDLEAVKLEVDLNAHFDDLIESWRSFDDMSGEGTLPDEWYIRLQKFLKSDAVNPIDGKLRMDNIIQHARYCTKKIGETWDTKDQSTSTKMLINTHLCDIFIQRLSSDTSHIAFPIVIDEIGKVSSEQFPSVINGLNEKGHWLIGVTTHGKSADLIIPFKNYLIMDELKTGKPYNKSRLHVCFTIGEESIKAKPLQTLFEVFE</sequence>
<reference evidence="2" key="1">
    <citation type="submission" date="2023-08" db="EMBL/GenBank/DDBJ databases">
        <title>Complete genome sequence of Shewanella oncorhynchi Z-P2, a siderophore putrebactin-producing bacterium.</title>
        <authorList>
            <person name="Zhang Y."/>
        </authorList>
    </citation>
    <scope>NUCLEOTIDE SEQUENCE</scope>
    <source>
        <strain evidence="2">Z-P2</strain>
    </source>
</reference>
<dbReference type="Proteomes" id="UP001236800">
    <property type="component" value="Chromosome"/>
</dbReference>
<feature type="coiled-coil region" evidence="1">
    <location>
        <begin position="739"/>
        <end position="773"/>
    </location>
</feature>
<keyword evidence="1" id="KW-0175">Coiled coil</keyword>
<dbReference type="RefSeq" id="WP_306683602.1">
    <property type="nucleotide sequence ID" value="NZ_CP132914.1"/>
</dbReference>
<dbReference type="KEGG" id="sog:RA178_20295"/>
<dbReference type="GeneID" id="301341575"/>
<organism evidence="2">
    <name type="scientific">Shewanella oncorhynchi</name>
    <dbReference type="NCBI Taxonomy" id="2726434"/>
    <lineage>
        <taxon>Bacteria</taxon>
        <taxon>Pseudomonadati</taxon>
        <taxon>Pseudomonadota</taxon>
        <taxon>Gammaproteobacteria</taxon>
        <taxon>Alteromonadales</taxon>
        <taxon>Shewanellaceae</taxon>
        <taxon>Shewanella</taxon>
    </lineage>
</organism>
<dbReference type="EMBL" id="CP132914">
    <property type="protein sequence ID" value="WMB72718.1"/>
    <property type="molecule type" value="Genomic_DNA"/>
</dbReference>
<evidence type="ECO:0000256" key="1">
    <source>
        <dbReference type="SAM" id="Coils"/>
    </source>
</evidence>
<feature type="coiled-coil region" evidence="1">
    <location>
        <begin position="505"/>
        <end position="532"/>
    </location>
</feature>
<accession>A0AA50KCR6</accession>
<protein>
    <submittedName>
        <fullName evidence="2">Uncharacterized protein</fullName>
    </submittedName>
</protein>
<evidence type="ECO:0000313" key="2">
    <source>
        <dbReference type="EMBL" id="WMB72718.1"/>
    </source>
</evidence>
<proteinExistence type="predicted"/>
<dbReference type="AlphaFoldDB" id="A0AA50KCR6"/>